<keyword evidence="2" id="KW-0808">Transferase</keyword>
<keyword evidence="3" id="KW-0560">Oxidoreductase</keyword>
<accession>A0AAJ8MFX2</accession>
<feature type="domain" description="Histidine-specific methyltransferase SAM-dependent" evidence="8">
    <location>
        <begin position="186"/>
        <end position="267"/>
    </location>
</feature>
<dbReference type="KEGG" id="kdj:28965429"/>
<dbReference type="RefSeq" id="XP_065824545.1">
    <property type="nucleotide sequence ID" value="XM_065968473.1"/>
</dbReference>
<dbReference type="InterPro" id="IPR024775">
    <property type="entry name" value="DinB-like"/>
</dbReference>
<evidence type="ECO:0000256" key="6">
    <source>
        <dbReference type="SAM" id="MobiDB-lite"/>
    </source>
</evidence>
<evidence type="ECO:0000259" key="9">
    <source>
        <dbReference type="Pfam" id="PF12867"/>
    </source>
</evidence>
<gene>
    <name evidence="10" type="ORF">I303_102128</name>
</gene>
<organism evidence="10 11">
    <name type="scientific">Kwoniella dejecticola CBS 10117</name>
    <dbReference type="NCBI Taxonomy" id="1296121"/>
    <lineage>
        <taxon>Eukaryota</taxon>
        <taxon>Fungi</taxon>
        <taxon>Dikarya</taxon>
        <taxon>Basidiomycota</taxon>
        <taxon>Agaricomycotina</taxon>
        <taxon>Tremellomycetes</taxon>
        <taxon>Tremellales</taxon>
        <taxon>Cryptococcaceae</taxon>
        <taxon>Kwoniella</taxon>
    </lineage>
</organism>
<feature type="compositionally biased region" description="Polar residues" evidence="6">
    <location>
        <begin position="370"/>
        <end position="381"/>
    </location>
</feature>
<dbReference type="InterPro" id="IPR034660">
    <property type="entry name" value="DinB/YfiT-like"/>
</dbReference>
<feature type="region of interest" description="Disordered" evidence="6">
    <location>
        <begin position="157"/>
        <end position="181"/>
    </location>
</feature>
<dbReference type="PANTHER" id="PTHR43397">
    <property type="entry name" value="ERGOTHIONEINE BIOSYNTHESIS PROTEIN 1"/>
    <property type="match status" value="1"/>
</dbReference>
<dbReference type="Pfam" id="PF03781">
    <property type="entry name" value="FGE-sulfatase"/>
    <property type="match status" value="1"/>
</dbReference>
<feature type="domain" description="Histidine-specific methyltransferase SAM-dependent" evidence="8">
    <location>
        <begin position="60"/>
        <end position="108"/>
    </location>
</feature>
<dbReference type="InterPro" id="IPR016187">
    <property type="entry name" value="CTDL_fold"/>
</dbReference>
<feature type="compositionally biased region" description="Basic and acidic residues" evidence="6">
    <location>
        <begin position="124"/>
        <end position="141"/>
    </location>
</feature>
<dbReference type="GeneID" id="28965429"/>
<evidence type="ECO:0008006" key="12">
    <source>
        <dbReference type="Google" id="ProtNLM"/>
    </source>
</evidence>
<dbReference type="Pfam" id="PF10017">
    <property type="entry name" value="Methyltransf_33"/>
    <property type="match status" value="3"/>
</dbReference>
<evidence type="ECO:0000256" key="4">
    <source>
        <dbReference type="ARBA" id="ARBA00023004"/>
    </source>
</evidence>
<feature type="compositionally biased region" description="Polar residues" evidence="6">
    <location>
        <begin position="351"/>
        <end position="361"/>
    </location>
</feature>
<feature type="region of interest" description="Disordered" evidence="6">
    <location>
        <begin position="109"/>
        <end position="142"/>
    </location>
</feature>
<dbReference type="Pfam" id="PF12867">
    <property type="entry name" value="DinB_2"/>
    <property type="match status" value="1"/>
</dbReference>
<feature type="region of interest" description="Disordered" evidence="6">
    <location>
        <begin position="1"/>
        <end position="30"/>
    </location>
</feature>
<dbReference type="EMBL" id="CP144531">
    <property type="protein sequence ID" value="WWC59572.1"/>
    <property type="molecule type" value="Genomic_DNA"/>
</dbReference>
<evidence type="ECO:0000256" key="5">
    <source>
        <dbReference type="ARBA" id="ARBA00037882"/>
    </source>
</evidence>
<reference evidence="10" key="1">
    <citation type="submission" date="2013-07" db="EMBL/GenBank/DDBJ databases">
        <authorList>
            <consortium name="The Broad Institute Genome Sequencing Platform"/>
            <person name="Cuomo C."/>
            <person name="Litvintseva A."/>
            <person name="Chen Y."/>
            <person name="Heitman J."/>
            <person name="Sun S."/>
            <person name="Springer D."/>
            <person name="Dromer F."/>
            <person name="Young S.K."/>
            <person name="Zeng Q."/>
            <person name="Gargeya S."/>
            <person name="Fitzgerald M."/>
            <person name="Abouelleil A."/>
            <person name="Alvarado L."/>
            <person name="Berlin A.M."/>
            <person name="Chapman S.B."/>
            <person name="Dewar J."/>
            <person name="Goldberg J."/>
            <person name="Griggs A."/>
            <person name="Gujja S."/>
            <person name="Hansen M."/>
            <person name="Howarth C."/>
            <person name="Imamovic A."/>
            <person name="Larimer J."/>
            <person name="McCowan C."/>
            <person name="Murphy C."/>
            <person name="Pearson M."/>
            <person name="Priest M."/>
            <person name="Roberts A."/>
            <person name="Saif S."/>
            <person name="Shea T."/>
            <person name="Sykes S."/>
            <person name="Wortman J."/>
            <person name="Nusbaum C."/>
            <person name="Birren B."/>
        </authorList>
    </citation>
    <scope>NUCLEOTIDE SEQUENCE</scope>
    <source>
        <strain evidence="10">CBS 10117</strain>
    </source>
</reference>
<evidence type="ECO:0000313" key="10">
    <source>
        <dbReference type="EMBL" id="WWC59572.1"/>
    </source>
</evidence>
<evidence type="ECO:0000256" key="2">
    <source>
        <dbReference type="ARBA" id="ARBA00022679"/>
    </source>
</evidence>
<dbReference type="InterPro" id="IPR029063">
    <property type="entry name" value="SAM-dependent_MTases_sf"/>
</dbReference>
<comment type="pathway">
    <text evidence="5">Amino-acid biosynthesis; ergothioneine biosynthesis.</text>
</comment>
<dbReference type="InterPro" id="IPR005532">
    <property type="entry name" value="SUMF_dom"/>
</dbReference>
<dbReference type="InterPro" id="IPR019257">
    <property type="entry name" value="MeTrfase_dom"/>
</dbReference>
<reference evidence="10" key="2">
    <citation type="submission" date="2024-02" db="EMBL/GenBank/DDBJ databases">
        <title>Comparative genomics of Cryptococcus and Kwoniella reveals pathogenesis evolution and contrasting modes of karyotype evolution via chromosome fusion or intercentromeric recombination.</title>
        <authorList>
            <person name="Coelho M.A."/>
            <person name="David-Palma M."/>
            <person name="Shea T."/>
            <person name="Bowers K."/>
            <person name="McGinley-Smith S."/>
            <person name="Mohammad A.W."/>
            <person name="Gnirke A."/>
            <person name="Yurkov A.M."/>
            <person name="Nowrousian M."/>
            <person name="Sun S."/>
            <person name="Cuomo C.A."/>
            <person name="Heitman J."/>
        </authorList>
    </citation>
    <scope>NUCLEOTIDE SEQUENCE</scope>
    <source>
        <strain evidence="10">CBS 10117</strain>
    </source>
</reference>
<feature type="domain" description="DinB-like" evidence="9">
    <location>
        <begin position="641"/>
        <end position="774"/>
    </location>
</feature>
<dbReference type="PANTHER" id="PTHR43397:SF1">
    <property type="entry name" value="ERGOTHIONEINE BIOSYNTHESIS PROTEIN 1"/>
    <property type="match status" value="1"/>
</dbReference>
<dbReference type="Gene3D" id="3.40.50.150">
    <property type="entry name" value="Vaccinia Virus protein VP39"/>
    <property type="match status" value="2"/>
</dbReference>
<feature type="compositionally biased region" description="Polar residues" evidence="6">
    <location>
        <begin position="21"/>
        <end position="30"/>
    </location>
</feature>
<feature type="region of interest" description="Disordered" evidence="6">
    <location>
        <begin position="339"/>
        <end position="399"/>
    </location>
</feature>
<dbReference type="AlphaFoldDB" id="A0AAJ8MFX2"/>
<evidence type="ECO:0000259" key="8">
    <source>
        <dbReference type="Pfam" id="PF10017"/>
    </source>
</evidence>
<evidence type="ECO:0000256" key="1">
    <source>
        <dbReference type="ARBA" id="ARBA00022603"/>
    </source>
</evidence>
<dbReference type="InterPro" id="IPR042095">
    <property type="entry name" value="SUMF_sf"/>
</dbReference>
<dbReference type="SUPFAM" id="SSF56436">
    <property type="entry name" value="C-type lectin-like"/>
    <property type="match status" value="1"/>
</dbReference>
<feature type="compositionally biased region" description="Basic and acidic residues" evidence="6">
    <location>
        <begin position="164"/>
        <end position="176"/>
    </location>
</feature>
<name>A0AAJ8MFX2_9TREE</name>
<keyword evidence="11" id="KW-1185">Reference proteome</keyword>
<evidence type="ECO:0000259" key="7">
    <source>
        <dbReference type="Pfam" id="PF03781"/>
    </source>
</evidence>
<evidence type="ECO:0000256" key="3">
    <source>
        <dbReference type="ARBA" id="ARBA00023002"/>
    </source>
</evidence>
<sequence>MSSSSSSTSATIYTLPAAGNNDGSNTPSPSIREQIELALKGTKEIQYPGEGEEDRAWGYKRSVPTLVLYDEEGLRLYDKITSSAPEYYPFPDELHLLKEHGEEIAQSMGFPVGGGIAKRHRRTPKEDEQGRNQDEIPDRPWKPAKWGDVALGKYNNGVNGEEGLAGKEGSRERDLKSGQAHGQGWDVVELGAGALRKTAHLLLALSSSMTPSADGSAPITYHPLDLSEPELRRVLGEMEEGFGDQLRGKVSCIGLHGDYDAGLELIRQGKLSSLGQEMSASKDKTDELGLEDLSVSSLENERIINQTGALPIPILSKGEEIEPKEDSPLLSPESIKIITPQSEISMLPSEITDSQPSCRSTSNDDNDNDSGTWSPLSSELESNPAYVQHQDPKKVQNSFLHTTRTKEETKTRPLHMVFLGSSLGNFDRESAAPFLESLPLKAGDTLLLGLDGRPPQGNEGKRKVEIAYNDPAGYTKRFEEHGWDVVKNELGLDASNQVKFVGRYNEVLGRHEAYFRSLDEQTIHLPTTNEDITLAKGELLNIEWSYKYSVSEALNLFSQADLRVVNSWKAPDSEYRLWLLERPQVIFPDRLSASLTKTENKMAVEKVKNGANKQDQVERAAGVPKWNDWLDLWKFWDHITLQMIPKEMLHKKPIDLRHICLFYLGHIPTFLDIHLTRLTKGSHTEPEYFKTIFERGIDPDVDDPTKCHDHSEVPMSEEDWPSLSEILSFRDRVRLRLKGIYDSLSTSTNQKQFTRHTGRVLFMTYEHEAMHAETLLYMLAQSDLTRPPTAVSTPQWDILARQWNANKQENRVLAFEGGQIELGHRDLESEDADHTTADTWENHEFGWDNEHPNTIKRVKPFKIDSLTITNQDYLTYLQSTGRYAALNKDSAPASWLQVSGSDEWQIRSLYGALPFNVAAQWPLMASKLEIEEYARWKGGRLPTEEELRFLWESQDGPRTVGEGVNTGIKNWHPTPPTNTSIDNAGKKIYGHNGGVWEWTDTPFGGLGEDFVPSVIYPGYSQDFFDGKHFVVLGGSFVTIPSIAGRKSFRNWYQSNYKFSFIGGRVAYDV</sequence>
<protein>
    <recommendedName>
        <fullName evidence="12">Sulfatase-modifying factor enzyme domain-containing protein</fullName>
    </recommendedName>
</protein>
<keyword evidence="4" id="KW-0408">Iron</keyword>
<evidence type="ECO:0000313" key="11">
    <source>
        <dbReference type="Proteomes" id="UP000078595"/>
    </source>
</evidence>
<dbReference type="GO" id="GO:0008168">
    <property type="term" value="F:methyltransferase activity"/>
    <property type="evidence" value="ECO:0007669"/>
    <property type="project" value="UniProtKB-KW"/>
</dbReference>
<keyword evidence="1" id="KW-0489">Methyltransferase</keyword>
<feature type="domain" description="Sulfatase-modifying factor enzyme-like" evidence="7">
    <location>
        <begin position="813"/>
        <end position="1066"/>
    </location>
</feature>
<dbReference type="InterPro" id="IPR051128">
    <property type="entry name" value="EgtD_Methyltrsf_superfamily"/>
</dbReference>
<dbReference type="Proteomes" id="UP000078595">
    <property type="component" value="Chromosome 2"/>
</dbReference>
<dbReference type="SUPFAM" id="SSF109854">
    <property type="entry name" value="DinB/YfiT-like putative metalloenzymes"/>
    <property type="match status" value="1"/>
</dbReference>
<feature type="domain" description="Histidine-specific methyltransferase SAM-dependent" evidence="8">
    <location>
        <begin position="395"/>
        <end position="581"/>
    </location>
</feature>
<proteinExistence type="predicted"/>
<dbReference type="Gene3D" id="3.90.1580.10">
    <property type="entry name" value="paralog of FGE (formylglycine-generating enzyme)"/>
    <property type="match status" value="1"/>
</dbReference>
<dbReference type="GO" id="GO:0032259">
    <property type="term" value="P:methylation"/>
    <property type="evidence" value="ECO:0007669"/>
    <property type="project" value="UniProtKB-KW"/>
</dbReference>